<keyword evidence="2" id="KW-0858">Xylan degradation</keyword>
<dbReference type="Proteomes" id="UP000886723">
    <property type="component" value="Unassembled WGS sequence"/>
</dbReference>
<dbReference type="CDD" id="cd18828">
    <property type="entry name" value="GH43_BT3675-like"/>
    <property type="match status" value="1"/>
</dbReference>
<dbReference type="AlphaFoldDB" id="A0A9D1T6S5"/>
<dbReference type="PANTHER" id="PTHR43772">
    <property type="entry name" value="ENDO-1,4-BETA-XYLANASE"/>
    <property type="match status" value="1"/>
</dbReference>
<reference evidence="8" key="2">
    <citation type="journal article" date="2021" name="PeerJ">
        <title>Extensive microbial diversity within the chicken gut microbiome revealed by metagenomics and culture.</title>
        <authorList>
            <person name="Gilroy R."/>
            <person name="Ravi A."/>
            <person name="Getino M."/>
            <person name="Pursley I."/>
            <person name="Horton D.L."/>
            <person name="Alikhan N.F."/>
            <person name="Baker D."/>
            <person name="Gharbi K."/>
            <person name="Hall N."/>
            <person name="Watson M."/>
            <person name="Adriaenssens E.M."/>
            <person name="Foster-Nyarko E."/>
            <person name="Jarju S."/>
            <person name="Secka A."/>
            <person name="Antonio M."/>
            <person name="Oren A."/>
            <person name="Chaudhuri R.R."/>
            <person name="La Ragione R."/>
            <person name="Hildebrand F."/>
            <person name="Pallen M.J."/>
        </authorList>
    </citation>
    <scope>NUCLEOTIDE SEQUENCE</scope>
    <source>
        <strain evidence="8">ChiBcec2-4451</strain>
    </source>
</reference>
<evidence type="ECO:0000256" key="7">
    <source>
        <dbReference type="RuleBase" id="RU361187"/>
    </source>
</evidence>
<protein>
    <submittedName>
        <fullName evidence="8">Family 43 glycosylhydrolase</fullName>
    </submittedName>
</protein>
<evidence type="ECO:0000256" key="5">
    <source>
        <dbReference type="ARBA" id="ARBA00023295"/>
    </source>
</evidence>
<evidence type="ECO:0000256" key="6">
    <source>
        <dbReference type="PIRSR" id="PIRSR606710-2"/>
    </source>
</evidence>
<comment type="similarity">
    <text evidence="1 7">Belongs to the glycosyl hydrolase 43 family.</text>
</comment>
<feature type="site" description="Important for catalytic activity, responsible for pKa modulation of the active site Glu and correct orientation of both the proton donor and substrate" evidence="6">
    <location>
        <position position="136"/>
    </location>
</feature>
<evidence type="ECO:0000313" key="8">
    <source>
        <dbReference type="EMBL" id="HIV13945.1"/>
    </source>
</evidence>
<evidence type="ECO:0000256" key="3">
    <source>
        <dbReference type="ARBA" id="ARBA00022801"/>
    </source>
</evidence>
<keyword evidence="5 7" id="KW-0326">Glycosidase</keyword>
<dbReference type="InterPro" id="IPR052176">
    <property type="entry name" value="Glycosyl_Hydrlase_43_Enz"/>
</dbReference>
<evidence type="ECO:0000256" key="4">
    <source>
        <dbReference type="ARBA" id="ARBA00023277"/>
    </source>
</evidence>
<dbReference type="SUPFAM" id="SSF75005">
    <property type="entry name" value="Arabinanase/levansucrase/invertase"/>
    <property type="match status" value="1"/>
</dbReference>
<accession>A0A9D1T6S5</accession>
<dbReference type="EMBL" id="DVON01000266">
    <property type="protein sequence ID" value="HIV13945.1"/>
    <property type="molecule type" value="Genomic_DNA"/>
</dbReference>
<keyword evidence="4" id="KW-0119">Carbohydrate metabolism</keyword>
<proteinExistence type="inferred from homology"/>
<dbReference type="InterPro" id="IPR006710">
    <property type="entry name" value="Glyco_hydro_43"/>
</dbReference>
<sequence length="296" mass="33917">MKKGKIIEGLYADPDIAFFDGKTYIYPTTDGFRDWSGTEFYVFVSEDLETFTRGKRLLDLSGKEVPWAVESAWAPCIACRNGKYYFYFCGKRPDGVSAIGVAWSDNPEGPYQADDEPLLTMEMMESHRIKICQVIDPSIFCENGKYWIVFGNGYPVIAQLTEDMRHIIPETMKNIDGAFDFCEAMTILKRGDLYHFTWSCNDTRSEDYHVNYGISRNLYGPVSFQYTILQKCPEKGYLGCGHHSIAKIPGQDRYVIAYHRFGTPLEKYKGMEGYCREICMAELKFGEDGKMLPVEL</sequence>
<evidence type="ECO:0000256" key="2">
    <source>
        <dbReference type="ARBA" id="ARBA00022651"/>
    </source>
</evidence>
<dbReference type="GO" id="GO:0004553">
    <property type="term" value="F:hydrolase activity, hydrolyzing O-glycosyl compounds"/>
    <property type="evidence" value="ECO:0007669"/>
    <property type="project" value="InterPro"/>
</dbReference>
<dbReference type="Gene3D" id="2.115.10.20">
    <property type="entry name" value="Glycosyl hydrolase domain, family 43"/>
    <property type="match status" value="1"/>
</dbReference>
<dbReference type="PANTHER" id="PTHR43772:SF2">
    <property type="entry name" value="PUTATIVE (AFU_ORTHOLOGUE AFUA_2G04480)-RELATED"/>
    <property type="match status" value="1"/>
</dbReference>
<gene>
    <name evidence="8" type="ORF">IAA63_12525</name>
</gene>
<dbReference type="Pfam" id="PF04616">
    <property type="entry name" value="Glyco_hydro_43"/>
    <property type="match status" value="1"/>
</dbReference>
<keyword evidence="3 7" id="KW-0378">Hydrolase</keyword>
<evidence type="ECO:0000313" key="9">
    <source>
        <dbReference type="Proteomes" id="UP000886723"/>
    </source>
</evidence>
<organism evidence="8 9">
    <name type="scientific">Candidatus Pullilachnospira stercoravium</name>
    <dbReference type="NCBI Taxonomy" id="2840913"/>
    <lineage>
        <taxon>Bacteria</taxon>
        <taxon>Bacillati</taxon>
        <taxon>Bacillota</taxon>
        <taxon>Clostridia</taxon>
        <taxon>Lachnospirales</taxon>
        <taxon>Lachnospiraceae</taxon>
        <taxon>Lachnospiraceae incertae sedis</taxon>
        <taxon>Candidatus Pullilachnospira</taxon>
    </lineage>
</organism>
<keyword evidence="2" id="KW-0624">Polysaccharide degradation</keyword>
<evidence type="ECO:0000256" key="1">
    <source>
        <dbReference type="ARBA" id="ARBA00009865"/>
    </source>
</evidence>
<dbReference type="GO" id="GO:0045493">
    <property type="term" value="P:xylan catabolic process"/>
    <property type="evidence" value="ECO:0007669"/>
    <property type="project" value="UniProtKB-KW"/>
</dbReference>
<reference evidence="8" key="1">
    <citation type="submission" date="2020-10" db="EMBL/GenBank/DDBJ databases">
        <authorList>
            <person name="Gilroy R."/>
        </authorList>
    </citation>
    <scope>NUCLEOTIDE SEQUENCE</scope>
    <source>
        <strain evidence="8">ChiBcec2-4451</strain>
    </source>
</reference>
<dbReference type="InterPro" id="IPR023296">
    <property type="entry name" value="Glyco_hydro_beta-prop_sf"/>
</dbReference>
<name>A0A9D1T6S5_9FIRM</name>
<comment type="caution">
    <text evidence="8">The sequence shown here is derived from an EMBL/GenBank/DDBJ whole genome shotgun (WGS) entry which is preliminary data.</text>
</comment>